<keyword evidence="7" id="KW-1185">Reference proteome</keyword>
<proteinExistence type="inferred from homology"/>
<feature type="domain" description="Carbohydrate kinase PfkB" evidence="5">
    <location>
        <begin position="169"/>
        <end position="262"/>
    </location>
</feature>
<organism evidence="6 7">
    <name type="scientific">Paramicrobacterium chengjingii</name>
    <dbReference type="NCBI Taxonomy" id="2769067"/>
    <lineage>
        <taxon>Bacteria</taxon>
        <taxon>Bacillati</taxon>
        <taxon>Actinomycetota</taxon>
        <taxon>Actinomycetes</taxon>
        <taxon>Micrococcales</taxon>
        <taxon>Microbacteriaceae</taxon>
        <taxon>Paramicrobacterium</taxon>
    </lineage>
</organism>
<evidence type="ECO:0000313" key="7">
    <source>
        <dbReference type="Proteomes" id="UP000662814"/>
    </source>
</evidence>
<comment type="similarity">
    <text evidence="1">Belongs to the carbohydrate kinase PfkB family.</text>
</comment>
<feature type="region of interest" description="Disordered" evidence="4">
    <location>
        <begin position="271"/>
        <end position="290"/>
    </location>
</feature>
<dbReference type="SUPFAM" id="SSF53613">
    <property type="entry name" value="Ribokinase-like"/>
    <property type="match status" value="1"/>
</dbReference>
<evidence type="ECO:0000256" key="1">
    <source>
        <dbReference type="ARBA" id="ARBA00010688"/>
    </source>
</evidence>
<evidence type="ECO:0000256" key="4">
    <source>
        <dbReference type="SAM" id="MobiDB-lite"/>
    </source>
</evidence>
<protein>
    <recommendedName>
        <fullName evidence="5">Carbohydrate kinase PfkB domain-containing protein</fullName>
    </recommendedName>
</protein>
<dbReference type="InterPro" id="IPR029056">
    <property type="entry name" value="Ribokinase-like"/>
</dbReference>
<evidence type="ECO:0000256" key="3">
    <source>
        <dbReference type="ARBA" id="ARBA00022777"/>
    </source>
</evidence>
<evidence type="ECO:0000259" key="5">
    <source>
        <dbReference type="Pfam" id="PF00294"/>
    </source>
</evidence>
<evidence type="ECO:0000313" key="6">
    <source>
        <dbReference type="EMBL" id="QPZ38220.1"/>
    </source>
</evidence>
<dbReference type="EMBL" id="CP061169">
    <property type="protein sequence ID" value="QPZ38220.1"/>
    <property type="molecule type" value="Genomic_DNA"/>
</dbReference>
<gene>
    <name evidence="6" type="ORF">HCR76_15755</name>
</gene>
<sequence>MRLLGVGDNVVDRYVTLGREYPGGNAVNVAVFARRLGAESSYMGVLGDDLSGQYVLDSLRREGVGTEFCEVAQGPNAFAEVKTVDTDRVFVGAKPNVATFSPKESHFENMSDFDVVHSGYAGTFGSSVVAMAEESKVSYDFGSEEKYTLESVDLQSMLPHLYLASFSGSHLDAAGAEALAHYAIEHGAKHALVTRGRNGAYLAQSSSGMWQDAEPISVVDTLGAGDAFIASVLVGLLNRRKVSDVLASASAHAAQVCTRYGAFGDGRPFSSRNAGRAAKKESSNTKAGIQ</sequence>
<name>A0ABX6YIP0_9MICO</name>
<dbReference type="PANTHER" id="PTHR43085:SF41">
    <property type="entry name" value="FRUCTOSELYSINE 6-KINASE"/>
    <property type="match status" value="1"/>
</dbReference>
<dbReference type="Pfam" id="PF00294">
    <property type="entry name" value="PfkB"/>
    <property type="match status" value="2"/>
</dbReference>
<accession>A0ABX6YIP0</accession>
<dbReference type="InterPro" id="IPR011611">
    <property type="entry name" value="PfkB_dom"/>
</dbReference>
<keyword evidence="2" id="KW-0808">Transferase</keyword>
<dbReference type="Proteomes" id="UP000662814">
    <property type="component" value="Chromosome"/>
</dbReference>
<dbReference type="PANTHER" id="PTHR43085">
    <property type="entry name" value="HEXOKINASE FAMILY MEMBER"/>
    <property type="match status" value="1"/>
</dbReference>
<dbReference type="InterPro" id="IPR050306">
    <property type="entry name" value="PfkB_Carbo_kinase"/>
</dbReference>
<keyword evidence="3" id="KW-0418">Kinase</keyword>
<evidence type="ECO:0000256" key="2">
    <source>
        <dbReference type="ARBA" id="ARBA00022679"/>
    </source>
</evidence>
<feature type="domain" description="Carbohydrate kinase PfkB" evidence="5">
    <location>
        <begin position="19"/>
        <end position="117"/>
    </location>
</feature>
<dbReference type="RefSeq" id="WP_166987114.1">
    <property type="nucleotide sequence ID" value="NZ_CP061169.1"/>
</dbReference>
<dbReference type="Gene3D" id="3.40.1190.20">
    <property type="match status" value="1"/>
</dbReference>
<reference evidence="6 7" key="1">
    <citation type="submission" date="2020-12" db="EMBL/GenBank/DDBJ databases">
        <title>Microbacterium sp. HY060.</title>
        <authorList>
            <person name="Zhou J."/>
        </authorList>
    </citation>
    <scope>NUCLEOTIDE SEQUENCE [LARGE SCALE GENOMIC DNA]</scope>
    <source>
        <strain evidence="6 7">HY60</strain>
    </source>
</reference>